<keyword evidence="2" id="KW-1185">Reference proteome</keyword>
<gene>
    <name evidence="1" type="ORF">ACFQGB_18245</name>
</gene>
<organism evidence="1 2">
    <name type="scientific">Halorubellus litoreus</name>
    <dbReference type="NCBI Taxonomy" id="755308"/>
    <lineage>
        <taxon>Archaea</taxon>
        <taxon>Methanobacteriati</taxon>
        <taxon>Methanobacteriota</taxon>
        <taxon>Stenosarchaea group</taxon>
        <taxon>Halobacteria</taxon>
        <taxon>Halobacteriales</taxon>
        <taxon>Halorubellaceae</taxon>
        <taxon>Halorubellus</taxon>
    </lineage>
</organism>
<dbReference type="Proteomes" id="UP001596395">
    <property type="component" value="Unassembled WGS sequence"/>
</dbReference>
<dbReference type="AlphaFoldDB" id="A0ABD5VNN3"/>
<proteinExistence type="predicted"/>
<evidence type="ECO:0000313" key="1">
    <source>
        <dbReference type="EMBL" id="MFC6954812.1"/>
    </source>
</evidence>
<name>A0ABD5VNN3_9EURY</name>
<evidence type="ECO:0000313" key="2">
    <source>
        <dbReference type="Proteomes" id="UP001596395"/>
    </source>
</evidence>
<comment type="caution">
    <text evidence="1">The sequence shown here is derived from an EMBL/GenBank/DDBJ whole genome shotgun (WGS) entry which is preliminary data.</text>
</comment>
<protein>
    <submittedName>
        <fullName evidence="1">Uncharacterized protein</fullName>
    </submittedName>
</protein>
<sequence>MAVPGDIWMATKRELQDICVDAAEQFLETYDVQERLADWEVTDNFPVAAIDAGADERFQTRFTVGSATDSEPLSFSARRSRADFAVWLDTGHTYGEFDDGAFQPDRDAPVREPLLVAEILGDDYVQRNFQSADADPFDEAESPYSRRTSLPHFQHRTSSAGLLFISDFEVEFVPAHAEAAILASDDDITEPDVRDTIRFSLSEVLFRVSGREFDVRDDA</sequence>
<dbReference type="RefSeq" id="WP_336351755.1">
    <property type="nucleotide sequence ID" value="NZ_JAZAQL010000004.1"/>
</dbReference>
<accession>A0ABD5VNN3</accession>
<dbReference type="EMBL" id="JBHSXN010000004">
    <property type="protein sequence ID" value="MFC6954812.1"/>
    <property type="molecule type" value="Genomic_DNA"/>
</dbReference>
<reference evidence="1 2" key="1">
    <citation type="journal article" date="2019" name="Int. J. Syst. Evol. Microbiol.">
        <title>The Global Catalogue of Microorganisms (GCM) 10K type strain sequencing project: providing services to taxonomists for standard genome sequencing and annotation.</title>
        <authorList>
            <consortium name="The Broad Institute Genomics Platform"/>
            <consortium name="The Broad Institute Genome Sequencing Center for Infectious Disease"/>
            <person name="Wu L."/>
            <person name="Ma J."/>
        </authorList>
    </citation>
    <scope>NUCLEOTIDE SEQUENCE [LARGE SCALE GENOMIC DNA]</scope>
    <source>
        <strain evidence="1 2">GX26</strain>
    </source>
</reference>